<keyword evidence="4" id="KW-1185">Reference proteome</keyword>
<comment type="caution">
    <text evidence="3">The sequence shown here is derived from an EMBL/GenBank/DDBJ whole genome shotgun (WGS) entry which is preliminary data.</text>
</comment>
<dbReference type="InterPro" id="IPR036220">
    <property type="entry name" value="UDP-Glc/GDP-Man_DH_C_sf"/>
</dbReference>
<dbReference type="InterPro" id="IPR014027">
    <property type="entry name" value="UDP-Glc/GDP-Man_DH_C"/>
</dbReference>
<evidence type="ECO:0000259" key="2">
    <source>
        <dbReference type="SMART" id="SM00984"/>
    </source>
</evidence>
<dbReference type="PANTHER" id="PTHR11374:SF3">
    <property type="entry name" value="UDP-GLUCOSE 6-DEHYDROGENASE"/>
    <property type="match status" value="1"/>
</dbReference>
<feature type="domain" description="UDP-glucose/GDP-mannose dehydrogenase C-terminal" evidence="2">
    <location>
        <begin position="27"/>
        <end position="141"/>
    </location>
</feature>
<dbReference type="SUPFAM" id="SSF52413">
    <property type="entry name" value="UDP-glucose/GDP-mannose dehydrogenase C-terminal domain"/>
    <property type="match status" value="1"/>
</dbReference>
<dbReference type="Gene3D" id="3.40.50.720">
    <property type="entry name" value="NAD(P)-binding Rossmann-like Domain"/>
    <property type="match status" value="1"/>
</dbReference>
<evidence type="ECO:0000313" key="4">
    <source>
        <dbReference type="Proteomes" id="UP001566132"/>
    </source>
</evidence>
<dbReference type="EMBL" id="JBDJPC010000001">
    <property type="protein sequence ID" value="KAL1517404.1"/>
    <property type="molecule type" value="Genomic_DNA"/>
</dbReference>
<sequence>MNLHQKHRFTAKVIECLFNTVSGKNICILGFAFKKNTGDTRESAAIYVSKTLLDEGASINIYDPKVEESQIYEDLKYEGASSEQLKKNVHVFSNAYEATENCHAIILCTEWDEFITLDYEKIFDRMMKPAYMFDGRKILNHNDLLRIGFHVETIGSRLGQPFKNRRYSSNPQIL</sequence>
<dbReference type="Proteomes" id="UP001566132">
    <property type="component" value="Unassembled WGS sequence"/>
</dbReference>
<evidence type="ECO:0000256" key="1">
    <source>
        <dbReference type="ARBA" id="ARBA00047473"/>
    </source>
</evidence>
<organism evidence="3 4">
    <name type="scientific">Hypothenemus hampei</name>
    <name type="common">Coffee berry borer</name>
    <dbReference type="NCBI Taxonomy" id="57062"/>
    <lineage>
        <taxon>Eukaryota</taxon>
        <taxon>Metazoa</taxon>
        <taxon>Ecdysozoa</taxon>
        <taxon>Arthropoda</taxon>
        <taxon>Hexapoda</taxon>
        <taxon>Insecta</taxon>
        <taxon>Pterygota</taxon>
        <taxon>Neoptera</taxon>
        <taxon>Endopterygota</taxon>
        <taxon>Coleoptera</taxon>
        <taxon>Polyphaga</taxon>
        <taxon>Cucujiformia</taxon>
        <taxon>Curculionidae</taxon>
        <taxon>Scolytinae</taxon>
        <taxon>Hypothenemus</taxon>
    </lineage>
</organism>
<dbReference type="PANTHER" id="PTHR11374">
    <property type="entry name" value="UDP-GLUCOSE DEHYDROGENASE/UDP-MANNAC DEHYDROGENASE"/>
    <property type="match status" value="1"/>
</dbReference>
<gene>
    <name evidence="3" type="ORF">ABEB36_001171</name>
</gene>
<evidence type="ECO:0000313" key="3">
    <source>
        <dbReference type="EMBL" id="KAL1517404.1"/>
    </source>
</evidence>
<accession>A0ABD1FG96</accession>
<dbReference type="Pfam" id="PF03720">
    <property type="entry name" value="UDPG_MGDP_dh_C"/>
    <property type="match status" value="1"/>
</dbReference>
<dbReference type="InterPro" id="IPR028356">
    <property type="entry name" value="UDPglc_DH_euk"/>
</dbReference>
<reference evidence="3 4" key="1">
    <citation type="submission" date="2024-05" db="EMBL/GenBank/DDBJ databases">
        <title>Genetic variation in Jamaican populations of the coffee berry borer (Hypothenemus hampei).</title>
        <authorList>
            <person name="Errbii M."/>
            <person name="Myrie A."/>
        </authorList>
    </citation>
    <scope>NUCLEOTIDE SEQUENCE [LARGE SCALE GENOMIC DNA]</scope>
    <source>
        <strain evidence="3">JA-Hopewell-2020-01-JO</strain>
        <tissue evidence="3">Whole body</tissue>
    </source>
</reference>
<dbReference type="SMART" id="SM00984">
    <property type="entry name" value="UDPG_MGDP_dh_C"/>
    <property type="match status" value="1"/>
</dbReference>
<comment type="catalytic activity">
    <reaction evidence="1">
        <text>UDP-alpha-D-glucose + 2 NAD(+) + H2O = UDP-alpha-D-glucuronate + 2 NADH + 3 H(+)</text>
        <dbReference type="Rhea" id="RHEA:23596"/>
        <dbReference type="ChEBI" id="CHEBI:15377"/>
        <dbReference type="ChEBI" id="CHEBI:15378"/>
        <dbReference type="ChEBI" id="CHEBI:57540"/>
        <dbReference type="ChEBI" id="CHEBI:57945"/>
        <dbReference type="ChEBI" id="CHEBI:58052"/>
        <dbReference type="ChEBI" id="CHEBI:58885"/>
        <dbReference type="EC" id="1.1.1.22"/>
    </reaction>
</comment>
<protein>
    <recommendedName>
        <fullName evidence="2">UDP-glucose/GDP-mannose dehydrogenase C-terminal domain-containing protein</fullName>
    </recommendedName>
</protein>
<name>A0ABD1FG96_HYPHA</name>
<dbReference type="GO" id="GO:0003979">
    <property type="term" value="F:UDP-glucose 6-dehydrogenase activity"/>
    <property type="evidence" value="ECO:0007669"/>
    <property type="project" value="UniProtKB-EC"/>
</dbReference>
<proteinExistence type="predicted"/>
<dbReference type="AlphaFoldDB" id="A0ABD1FG96"/>